<feature type="domain" description="SnoaL-like" evidence="1">
    <location>
        <begin position="12"/>
        <end position="135"/>
    </location>
</feature>
<dbReference type="Gene3D" id="3.10.450.50">
    <property type="match status" value="1"/>
</dbReference>
<proteinExistence type="predicted"/>
<evidence type="ECO:0000313" key="3">
    <source>
        <dbReference type="Proteomes" id="UP001223390"/>
    </source>
</evidence>
<keyword evidence="3" id="KW-1185">Reference proteome</keyword>
<comment type="caution">
    <text evidence="2">The sequence shown here is derived from an EMBL/GenBank/DDBJ whole genome shotgun (WGS) entry which is preliminary data.</text>
</comment>
<gene>
    <name evidence="2" type="ORF">QEZ40_007588</name>
</gene>
<dbReference type="Pfam" id="PF13577">
    <property type="entry name" value="SnoaL_4"/>
    <property type="match status" value="1"/>
</dbReference>
<evidence type="ECO:0000313" key="2">
    <source>
        <dbReference type="EMBL" id="MDK9501215.1"/>
    </source>
</evidence>
<name>A0ABT7H5P6_9ACTN</name>
<dbReference type="RefSeq" id="WP_285346620.1">
    <property type="nucleotide sequence ID" value="NZ_JASITI010000096.1"/>
</dbReference>
<sequence>MTYEDLARRLRVLEDEAALRSLLLRGWRALDRKDWATWAACWAEDAELDFGPWGPVRGREAIRARVEEAEASFVSMQHHILNLHVEVTGTHAVGSGYMWFVAVTDSGPAAVPHSMGGPYDWEFRRDPRRGWLVVRQRLGVWWTTDATTGPDAFREG</sequence>
<reference evidence="2 3" key="1">
    <citation type="submission" date="2023-05" db="EMBL/GenBank/DDBJ databases">
        <title>Sequencing and Assembly of Streptomyces sp. NP73.</title>
        <authorList>
            <person name="Konwar A.N."/>
            <person name="Saikia K."/>
            <person name="Thakur D."/>
        </authorList>
    </citation>
    <scope>NUCLEOTIDE SEQUENCE [LARGE SCALE GENOMIC DNA]</scope>
    <source>
        <strain evidence="2 3">NP73</strain>
    </source>
</reference>
<dbReference type="SUPFAM" id="SSF54427">
    <property type="entry name" value="NTF2-like"/>
    <property type="match status" value="1"/>
</dbReference>
<accession>A0ABT7H5P6</accession>
<organism evidence="2 3">
    <name type="scientific">Streptomyces katrae</name>
    <dbReference type="NCBI Taxonomy" id="68223"/>
    <lineage>
        <taxon>Bacteria</taxon>
        <taxon>Bacillati</taxon>
        <taxon>Actinomycetota</taxon>
        <taxon>Actinomycetes</taxon>
        <taxon>Kitasatosporales</taxon>
        <taxon>Streptomycetaceae</taxon>
        <taxon>Streptomyces</taxon>
    </lineage>
</organism>
<dbReference type="InterPro" id="IPR032710">
    <property type="entry name" value="NTF2-like_dom_sf"/>
</dbReference>
<dbReference type="CDD" id="cd00531">
    <property type="entry name" value="NTF2_like"/>
    <property type="match status" value="1"/>
</dbReference>
<protein>
    <submittedName>
        <fullName evidence="2">Nuclear transport factor 2 family protein</fullName>
    </submittedName>
</protein>
<evidence type="ECO:0000259" key="1">
    <source>
        <dbReference type="Pfam" id="PF13577"/>
    </source>
</evidence>
<dbReference type="InterPro" id="IPR037401">
    <property type="entry name" value="SnoaL-like"/>
</dbReference>
<dbReference type="EMBL" id="JASITI010000096">
    <property type="protein sequence ID" value="MDK9501215.1"/>
    <property type="molecule type" value="Genomic_DNA"/>
</dbReference>
<dbReference type="Proteomes" id="UP001223390">
    <property type="component" value="Unassembled WGS sequence"/>
</dbReference>